<feature type="transmembrane region" description="Helical" evidence="8">
    <location>
        <begin position="526"/>
        <end position="546"/>
    </location>
</feature>
<dbReference type="EMBL" id="FTMS01000002">
    <property type="protein sequence ID" value="SIP98610.1"/>
    <property type="molecule type" value="Genomic_DNA"/>
</dbReference>
<evidence type="ECO:0000256" key="7">
    <source>
        <dbReference type="ARBA" id="ARBA00023136"/>
    </source>
</evidence>
<keyword evidence="6" id="KW-0406">Ion transport</keyword>
<organism evidence="9 10">
    <name type="scientific">Alkalispirochaeta americana</name>
    <dbReference type="NCBI Taxonomy" id="159291"/>
    <lineage>
        <taxon>Bacteria</taxon>
        <taxon>Pseudomonadati</taxon>
        <taxon>Spirochaetota</taxon>
        <taxon>Spirochaetia</taxon>
        <taxon>Spirochaetales</taxon>
        <taxon>Spirochaetaceae</taxon>
        <taxon>Alkalispirochaeta</taxon>
    </lineage>
</organism>
<evidence type="ECO:0000256" key="8">
    <source>
        <dbReference type="SAM" id="Phobius"/>
    </source>
</evidence>
<feature type="transmembrane region" description="Helical" evidence="8">
    <location>
        <begin position="317"/>
        <end position="342"/>
    </location>
</feature>
<feature type="transmembrane region" description="Helical" evidence="8">
    <location>
        <begin position="363"/>
        <end position="385"/>
    </location>
</feature>
<evidence type="ECO:0000256" key="5">
    <source>
        <dbReference type="ARBA" id="ARBA00022989"/>
    </source>
</evidence>
<dbReference type="InterPro" id="IPR002490">
    <property type="entry name" value="V-ATPase_116kDa_su"/>
</dbReference>
<sequence length="616" mass="67353">MITQMKKISVITIRSARTETLQALRDLGVVHVFTDRTDVDSGDQLREQKNHIDRAISIIPSPEARPKAAEALHQGDAAVDPALDIAQELIESADRRAQLEDEQDRLQRELERLEPWGELDPQVFADLRDRGVEVRLFEAPADKAREILSELPNVTVLSQNKRLVRAVAVALGSDRFPEGLAGVPLPDRSTGEIREALTELDREMAEIDAEAEARQKDLPLLLAAQEQLEQDLEFARVAQTMEHDRALEWITGFVPFDQVDAVTSAAKENGWGVVVRDPSKDEHVPTQLRNPKPVRIIQPVFDLLGTVPGYRELDISFFFLLFFVVFFAMIIGDAGYGAILLGGTIYTALKARAAGRPLGNGSILMIVLSSATVVWGAITGNWFGYAPFNNLPVFRSLVIPGISIDSETSTEMIQYMCFIIGTVHLSIAHIWKFLRGLRERPRIAALAQLGWLSMVLGLYYLVLQLVIDPEKYPMPDFALPLIAGGLAAVIIFGEQQEGKGFLSGVGRGVAGIITTILDSISAFSDIISYIRLFAVGLATLAIAEAFNSMAGGVAEGLGGVGGIVAAVLILFLGHTLNLAMGALSVVVHGVRLNMLEFSGHLGMEWTGVEYTPFKTR</sequence>
<evidence type="ECO:0000256" key="6">
    <source>
        <dbReference type="ARBA" id="ARBA00023065"/>
    </source>
</evidence>
<evidence type="ECO:0000256" key="4">
    <source>
        <dbReference type="ARBA" id="ARBA00022692"/>
    </source>
</evidence>
<feature type="transmembrane region" description="Helical" evidence="8">
    <location>
        <begin position="412"/>
        <end position="431"/>
    </location>
</feature>
<feature type="transmembrane region" description="Helical" evidence="8">
    <location>
        <begin position="553"/>
        <end position="572"/>
    </location>
</feature>
<comment type="subcellular location">
    <subcellularLocation>
        <location evidence="1">Membrane</location>
        <topology evidence="1">Multi-pass membrane protein</topology>
    </subcellularLocation>
</comment>
<name>A0A1N6P2P2_9SPIO</name>
<dbReference type="AlphaFoldDB" id="A0A1N6P2P2"/>
<keyword evidence="5 8" id="KW-1133">Transmembrane helix</keyword>
<dbReference type="PANTHER" id="PTHR11629">
    <property type="entry name" value="VACUOLAR PROTON ATPASES"/>
    <property type="match status" value="1"/>
</dbReference>
<feature type="transmembrane region" description="Helical" evidence="8">
    <location>
        <begin position="477"/>
        <end position="493"/>
    </location>
</feature>
<dbReference type="GO" id="GO:0016471">
    <property type="term" value="C:vacuolar proton-transporting V-type ATPase complex"/>
    <property type="evidence" value="ECO:0007669"/>
    <property type="project" value="TreeGrafter"/>
</dbReference>
<reference evidence="9 10" key="1">
    <citation type="submission" date="2017-01" db="EMBL/GenBank/DDBJ databases">
        <authorList>
            <person name="Mah S.A."/>
            <person name="Swanson W.J."/>
            <person name="Moy G.W."/>
            <person name="Vacquier V.D."/>
        </authorList>
    </citation>
    <scope>NUCLEOTIDE SEQUENCE [LARGE SCALE GENOMIC DNA]</scope>
    <source>
        <strain evidence="9 10">ASpG1</strain>
    </source>
</reference>
<dbReference type="PANTHER" id="PTHR11629:SF63">
    <property type="entry name" value="V-TYPE PROTON ATPASE SUBUNIT A"/>
    <property type="match status" value="1"/>
</dbReference>
<dbReference type="Proteomes" id="UP000186400">
    <property type="component" value="Unassembled WGS sequence"/>
</dbReference>
<dbReference type="GO" id="GO:0051117">
    <property type="term" value="F:ATPase binding"/>
    <property type="evidence" value="ECO:0007669"/>
    <property type="project" value="TreeGrafter"/>
</dbReference>
<dbReference type="RefSeq" id="WP_076487649.1">
    <property type="nucleotide sequence ID" value="NZ_FTMS01000002.1"/>
</dbReference>
<evidence type="ECO:0000313" key="9">
    <source>
        <dbReference type="EMBL" id="SIP98610.1"/>
    </source>
</evidence>
<evidence type="ECO:0000256" key="3">
    <source>
        <dbReference type="ARBA" id="ARBA00022448"/>
    </source>
</evidence>
<keyword evidence="4 8" id="KW-0812">Transmembrane</keyword>
<keyword evidence="7 8" id="KW-0472">Membrane</keyword>
<feature type="transmembrane region" description="Helical" evidence="8">
    <location>
        <begin position="500"/>
        <end position="520"/>
    </location>
</feature>
<comment type="similarity">
    <text evidence="2">Belongs to the V-ATPase 116 kDa subunit family.</text>
</comment>
<dbReference type="STRING" id="159291.SAMN05920897_10298"/>
<keyword evidence="10" id="KW-1185">Reference proteome</keyword>
<evidence type="ECO:0000256" key="1">
    <source>
        <dbReference type="ARBA" id="ARBA00004141"/>
    </source>
</evidence>
<protein>
    <submittedName>
        <fullName evidence="9">V/A-type H+-transporting ATPase subunit I</fullName>
    </submittedName>
</protein>
<proteinExistence type="inferred from homology"/>
<dbReference type="GO" id="GO:0046961">
    <property type="term" value="F:proton-transporting ATPase activity, rotational mechanism"/>
    <property type="evidence" value="ECO:0007669"/>
    <property type="project" value="InterPro"/>
</dbReference>
<dbReference type="GO" id="GO:0007035">
    <property type="term" value="P:vacuolar acidification"/>
    <property type="evidence" value="ECO:0007669"/>
    <property type="project" value="TreeGrafter"/>
</dbReference>
<gene>
    <name evidence="9" type="ORF">SAMN05920897_10298</name>
</gene>
<evidence type="ECO:0000256" key="2">
    <source>
        <dbReference type="ARBA" id="ARBA00009904"/>
    </source>
</evidence>
<evidence type="ECO:0000313" key="10">
    <source>
        <dbReference type="Proteomes" id="UP000186400"/>
    </source>
</evidence>
<accession>A0A1N6P2P2</accession>
<feature type="transmembrane region" description="Helical" evidence="8">
    <location>
        <begin position="443"/>
        <end position="462"/>
    </location>
</feature>
<dbReference type="GO" id="GO:0033179">
    <property type="term" value="C:proton-transporting V-type ATPase, V0 domain"/>
    <property type="evidence" value="ECO:0007669"/>
    <property type="project" value="InterPro"/>
</dbReference>
<dbReference type="OrthoDB" id="9803814at2"/>
<keyword evidence="3" id="KW-0813">Transport</keyword>